<keyword evidence="9" id="KW-0045">Antibiotic biosynthesis</keyword>
<dbReference type="InterPro" id="IPR015083">
    <property type="entry name" value="NorB/c/GfsB-D-like_docking"/>
</dbReference>
<dbReference type="Pfam" id="PF00550">
    <property type="entry name" value="PP-binding"/>
    <property type="match status" value="2"/>
</dbReference>
<dbReference type="SMART" id="SM00823">
    <property type="entry name" value="PKS_PP"/>
    <property type="match status" value="2"/>
</dbReference>
<reference evidence="16" key="1">
    <citation type="submission" date="2022-08" db="EMBL/GenBank/DDBJ databases">
        <title>Genome analysis of Corynebacteriales strain.</title>
        <authorList>
            <person name="Lee S.D."/>
        </authorList>
    </citation>
    <scope>NUCLEOTIDE SEQUENCE</scope>
    <source>
        <strain evidence="16">D3-21</strain>
    </source>
</reference>
<dbReference type="Pfam" id="PF16197">
    <property type="entry name" value="KAsynt_C_assoc"/>
    <property type="match status" value="2"/>
</dbReference>
<evidence type="ECO:0000256" key="2">
    <source>
        <dbReference type="ARBA" id="ARBA00004792"/>
    </source>
</evidence>
<evidence type="ECO:0000313" key="16">
    <source>
        <dbReference type="EMBL" id="MDG3014762.1"/>
    </source>
</evidence>
<dbReference type="InterPro" id="IPR016036">
    <property type="entry name" value="Malonyl_transacylase_ACP-bd"/>
</dbReference>
<dbReference type="InterPro" id="IPR020841">
    <property type="entry name" value="PKS_Beta-ketoAc_synthase_dom"/>
</dbReference>
<dbReference type="InterPro" id="IPR032821">
    <property type="entry name" value="PKS_assoc"/>
</dbReference>
<keyword evidence="11" id="KW-0012">Acyltransferase</keyword>
<feature type="domain" description="PKS/mFAS DH" evidence="15">
    <location>
        <begin position="936"/>
        <end position="1213"/>
    </location>
</feature>
<dbReference type="InterPro" id="IPR014031">
    <property type="entry name" value="Ketoacyl_synth_C"/>
</dbReference>
<evidence type="ECO:0000259" key="14">
    <source>
        <dbReference type="PROSITE" id="PS52004"/>
    </source>
</evidence>
<dbReference type="InterPro" id="IPR049551">
    <property type="entry name" value="PKS_DH_C"/>
</dbReference>
<evidence type="ECO:0000313" key="17">
    <source>
        <dbReference type="Proteomes" id="UP001152755"/>
    </source>
</evidence>
<evidence type="ECO:0000256" key="6">
    <source>
        <dbReference type="ARBA" id="ARBA00022679"/>
    </source>
</evidence>
<accession>A0A9X4M0Y3</accession>
<feature type="active site" description="Proton donor; for dehydratase activity" evidence="12">
    <location>
        <position position="1135"/>
    </location>
</feature>
<dbReference type="PROSITE" id="PS50075">
    <property type="entry name" value="CARRIER"/>
    <property type="match status" value="2"/>
</dbReference>
<dbReference type="InterPro" id="IPR016039">
    <property type="entry name" value="Thiolase-like"/>
</dbReference>
<evidence type="ECO:0000256" key="3">
    <source>
        <dbReference type="ARBA" id="ARBA00005189"/>
    </source>
</evidence>
<dbReference type="Proteomes" id="UP001152755">
    <property type="component" value="Unassembled WGS sequence"/>
</dbReference>
<dbReference type="Gene3D" id="3.40.47.10">
    <property type="match status" value="2"/>
</dbReference>
<dbReference type="RefSeq" id="WP_332519757.1">
    <property type="nucleotide sequence ID" value="NZ_JANRHA010000005.1"/>
</dbReference>
<dbReference type="InterPro" id="IPR049900">
    <property type="entry name" value="PKS_mFAS_DH"/>
</dbReference>
<dbReference type="Pfam" id="PF00109">
    <property type="entry name" value="ketoacyl-synt"/>
    <property type="match status" value="2"/>
</dbReference>
<dbReference type="InterPro" id="IPR014043">
    <property type="entry name" value="Acyl_transferase_dom"/>
</dbReference>
<dbReference type="InterPro" id="IPR049552">
    <property type="entry name" value="PKS_DH_N"/>
</dbReference>
<keyword evidence="6" id="KW-0808">Transferase</keyword>
<dbReference type="SMART" id="SM00825">
    <property type="entry name" value="PKS_KS"/>
    <property type="match status" value="2"/>
</dbReference>
<evidence type="ECO:0000256" key="11">
    <source>
        <dbReference type="ARBA" id="ARBA00023315"/>
    </source>
</evidence>
<dbReference type="Pfam" id="PF21089">
    <property type="entry name" value="PKS_DH_N"/>
    <property type="match status" value="2"/>
</dbReference>
<dbReference type="GO" id="GO:0033068">
    <property type="term" value="P:macrolide biosynthetic process"/>
    <property type="evidence" value="ECO:0007669"/>
    <property type="project" value="UniProtKB-ARBA"/>
</dbReference>
<dbReference type="InterPro" id="IPR057326">
    <property type="entry name" value="KR_dom"/>
</dbReference>
<dbReference type="InterPro" id="IPR009081">
    <property type="entry name" value="PP-bd_ACP"/>
</dbReference>
<dbReference type="PROSITE" id="PS52004">
    <property type="entry name" value="KS3_2"/>
    <property type="match status" value="2"/>
</dbReference>
<comment type="cofactor">
    <cofactor evidence="1">
        <name>pantetheine 4'-phosphate</name>
        <dbReference type="ChEBI" id="CHEBI:47942"/>
    </cofactor>
</comment>
<feature type="domain" description="Ketosynthase family 3 (KS3)" evidence="14">
    <location>
        <begin position="33"/>
        <end position="460"/>
    </location>
</feature>
<dbReference type="SUPFAM" id="SSF53901">
    <property type="entry name" value="Thiolase-like"/>
    <property type="match status" value="2"/>
</dbReference>
<evidence type="ECO:0000256" key="4">
    <source>
        <dbReference type="ARBA" id="ARBA00022450"/>
    </source>
</evidence>
<dbReference type="InterPro" id="IPR013968">
    <property type="entry name" value="PKS_KR"/>
</dbReference>
<dbReference type="Pfam" id="PF02801">
    <property type="entry name" value="Ketoacyl-synt_C"/>
    <property type="match status" value="2"/>
</dbReference>
<dbReference type="FunFam" id="3.40.366.10:FF:000002">
    <property type="entry name" value="Probable polyketide synthase 2"/>
    <property type="match status" value="1"/>
</dbReference>
<dbReference type="PROSITE" id="PS00606">
    <property type="entry name" value="KS3_1"/>
    <property type="match status" value="2"/>
</dbReference>
<dbReference type="SMART" id="SM01294">
    <property type="entry name" value="PKS_PP_betabranch"/>
    <property type="match status" value="2"/>
</dbReference>
<dbReference type="PROSITE" id="PS52019">
    <property type="entry name" value="PKS_MFAS_DH"/>
    <property type="match status" value="1"/>
</dbReference>
<evidence type="ECO:0000256" key="5">
    <source>
        <dbReference type="ARBA" id="ARBA00022553"/>
    </source>
</evidence>
<feature type="domain" description="Ketosynthase family 3 (KS3)" evidence="14">
    <location>
        <begin position="1765"/>
        <end position="2191"/>
    </location>
</feature>
<feature type="domain" description="Carrier" evidence="13">
    <location>
        <begin position="3337"/>
        <end position="3412"/>
    </location>
</feature>
<dbReference type="InterPro" id="IPR042104">
    <property type="entry name" value="PKS_dehydratase_sf"/>
</dbReference>
<proteinExistence type="predicted"/>
<evidence type="ECO:0000256" key="10">
    <source>
        <dbReference type="ARBA" id="ARBA00023268"/>
    </source>
</evidence>
<dbReference type="CDD" id="cd08956">
    <property type="entry name" value="KR_3_FAS_SDR_x"/>
    <property type="match status" value="2"/>
</dbReference>
<dbReference type="Gene3D" id="3.40.366.10">
    <property type="entry name" value="Malonyl-Coenzyme A Acyl Carrier Protein, domain 2"/>
    <property type="match status" value="2"/>
</dbReference>
<dbReference type="InterPro" id="IPR036736">
    <property type="entry name" value="ACP-like_sf"/>
</dbReference>
<dbReference type="SUPFAM" id="SSF52151">
    <property type="entry name" value="FabD/lysophospholipase-like"/>
    <property type="match status" value="2"/>
</dbReference>
<protein>
    <submittedName>
        <fullName evidence="16">SDR family NAD(P)-dependent oxidoreductase</fullName>
    </submittedName>
</protein>
<evidence type="ECO:0000259" key="15">
    <source>
        <dbReference type="PROSITE" id="PS52019"/>
    </source>
</evidence>
<dbReference type="SUPFAM" id="SSF51735">
    <property type="entry name" value="NAD(P)-binding Rossmann-fold domains"/>
    <property type="match status" value="4"/>
</dbReference>
<dbReference type="GO" id="GO:0004312">
    <property type="term" value="F:fatty acid synthase activity"/>
    <property type="evidence" value="ECO:0007669"/>
    <property type="project" value="TreeGrafter"/>
</dbReference>
<dbReference type="InterPro" id="IPR020806">
    <property type="entry name" value="PKS_PP-bd"/>
</dbReference>
<dbReference type="InterPro" id="IPR055123">
    <property type="entry name" value="SpnB-like_Rossmann"/>
</dbReference>
<dbReference type="SMART" id="SM00827">
    <property type="entry name" value="PKS_AT"/>
    <property type="match status" value="2"/>
</dbReference>
<dbReference type="Pfam" id="PF08659">
    <property type="entry name" value="KR"/>
    <property type="match status" value="2"/>
</dbReference>
<name>A0A9X4M0Y3_9ACTN</name>
<dbReference type="Gene3D" id="3.10.129.110">
    <property type="entry name" value="Polyketide synthase dehydratase"/>
    <property type="match status" value="3"/>
</dbReference>
<dbReference type="Gene3D" id="1.10.1200.10">
    <property type="entry name" value="ACP-like"/>
    <property type="match status" value="2"/>
</dbReference>
<dbReference type="Pfam" id="PF14765">
    <property type="entry name" value="PS-DH"/>
    <property type="match status" value="1"/>
</dbReference>
<dbReference type="SMART" id="SM00822">
    <property type="entry name" value="PKS_KR"/>
    <property type="match status" value="2"/>
</dbReference>
<dbReference type="SMART" id="SM00826">
    <property type="entry name" value="PKS_DH"/>
    <property type="match status" value="2"/>
</dbReference>
<sequence length="3485" mass="366356">MADQAKLLDYLKRVTAELYQVKARLREAEGATREPIAVIGMGCRYPGGVKSPHDLWHLIESGSDTVTGFPDDRGWPLSKLYDPKAEQAGTTYTTAGSFLDDPAGFDPQIFGISPREALAMDPQQRLLLETSWETFESAGLDPRSVRGRRIGVFTGLSGIDYGTLAGGAPPEDLAGYFITGNAMSVASGRVAYSFGLTGPAITVDTACSSSLVSIHLAMAALRSGECELALAGGATVMATPGVFVEFSRQRGLARDGRCKAFAAAADGTAWGEGAGVIALERLSDAQRNGRRILAVIRGSAVNQDGASNGLTAPNRQAQERVIRQALASAGLGPADVDAVEAHGTGTTLGDPIEASALIACYGRDRPAGRPLWLGSVKSNLGHTQAAAGVAGVIKMITAMRRGVLPQTLHVDRPTPHVDWSAGAVSLLTENREWPQVDRPRRAAVSSFGISGTNAHLILEQAPPVEPRPDETVSSPSEVVAWFVSGQTEAALRAQAERVRKCAADHPEQAPAVVAEALLRSRATLPHRAAVIGDGPRGLLAGLDALGRGVPAPNVVAGVAVEAGDRPVFVFPGQGAQWVGMAVDLLDTSAEFAEGVREVAGALAPHTSFSLLDVLRDRDPASLDRADVVQPALFAVMVGLARLWRAHGVEPGAVIGHSQGEIAAACVAGALSLPDAALVVAARSKVIAASARRGGGMASVALSADDVRETIRPWAGAVEVAAINGPSATVLSGRADALDELVERWQRDGVQAKRIAVEYASHCADVSVLRRPILDVLASITPQRSRIPFYSTVSGGAVDGTTLDADYWYRNLRRPVRFEQATRALIADGYRLFIESCSHPVLTAALQETLDSAGVTGHVSGTLRRDRADLRQFTTALAEARVHGLHVAWDRVGWARHEDGQPWVDLPTYAFQHRRFWLDESESPGDAASTGMDPGGHPMLAASVELGEGRGIVFTGLLSPERLPWLRDHAVDSTVLLPGTAFVELALHAGNRVGCGQLEDLAIETPLVIPVEGEVALQVSALADGDAGKATVTVHSRPADASPETPWTRHATGTLSAAADFVEPSQQRWPPTEATSIDTRGLYEQLDQAGYGYGPTFRGLRAAWRRDDELYGEVRLRGEDPAAAVVGYGIHPALLDAALHLIALGSTDAGAGGIRLPFAWGRVQLHAVGATSLRVRITPIGPERCRIVAYDADGRPVLTSDSLTLREIGDTHLSAAGPAGSLYRVDWIPIGVSGVGTVDLLPLTEALAGADPTGHILWLSGEPGEASDVPTRAHAAAETTLRAVQSWLGDDRLAETRLLVTTRLGVAVRDDEPMDDVSAAAVWGLIGAVQHEHPDRITLVDLDATVGVSVDSGLLSAALSGNEPQLAIRDGVLLAPTLVPAPEPSDSAPAHFDPIGTVLITGGTGTIGRLIAHHLVATHGVRRLVLTGRHELDGDDEAELRAELTEAGAEIATVAACDVADRSAVATLLAGIPDLSGVVHAAGVLDDVTAANMRPEQLHAVLRPKVDGAWNLHELTRNRDLSAFVLFSSAAGVLGGAGQSNYAAANVVLDALAQHRRLRGLPAISMAWGLWDRPSGMTSHLNSDDLDRLRRSGIDTIGQESGLALFDSALKVNRPLIVPLRLSARTARSDADSTPPILRRVLGLRRRHAAAADSPTGLAEELRALDPDVRHGRMLDLVTTHVAAVLGHEGKEVIDPERAFKQLGFDSLTAVQLRNQLATATGVSLPATLVFDHPTAGALARELAARVLGGSSVAQPAPPVRTGRRDDPIVIVGMACRYPGRVYSPDDLWQLVCDGRNVAGAYPENRGWDLGEVYDPDPSRAGTTYMREGGFLYDADEFDAEFFGISPREAVAMDPQHRLLLESAWEALERVGVQPDSPDLVDTGVYIGMMGGDYGFQLMSRRNVDAEGYLMTGTSNSVASGRISYSLGFTGPAVTVDTACSSSLVAMHLAARALRDGECTLALAGGATVMSTPGILVEFSRQRGLAADGRCKPFSDRADGTGLGEGAGMVVLERLSDAERNGHRVLAIIRGSAVNQDGASNGITAPNGPSQERVIRQALADASLGPADIDAVEAHGTGTTLGDPIEAQALLAVYGQDRVGQPLWLGSVKSNLGHTQGAAGVAGVIKMVMAMRHGILPASLHGDAPTRHVDWTAGEVSLLAESVAWPQTGRPRRVGVSSFGISGTNVHMILEQAPDAPAPEVTQPASRSPLVWVISGKSDDALRAQAARLVGFVDRAETELPDPADLAYSLATGRTAFAHRAAVIGRTAGDLREGLARIAAGRAGGNVVAGTSVRGKTAFMFTGQGAQRIGMCRGLYATFPVFANALDEVCAALDDHVEIPVQQVLWGEEADHGKLDSTEFTQPALFAVEVALYRLLRDWGITPDFLIGHSIGELTAAYVAGVFSLPDAAALVAERGRLMESTEPGLMIAVRARAEDVMARVGGGVDLAAVNGAEAVVLAGAASDVRAAAEALAAVGLKTTSLRVERAFHSVLMDPVLDRFTDVVSRLSTRPQTIPIVSDVTGRLATDDELGSPDYWARHLRQPVRFHEGMCALDELGVTHCVEVGPGAGLAALAAEVVPNAIPTLPGRGDEEQGIAEAIAAAHVQGITIDWERFLPGRQRVELPTYAFQRRSFWPSASARNLGDPTELGLSPSDHPLLGAAVTLDDDATLFTGQLSLERDPWLVRTPVDDDTTPVGEAKAVLPTVPVELTLYVARHVGLDHIDELTLHNPLMLSSSGLASVRVLVSRCGTNGVRTVTISSNAGEDDVSADWVRNASATIDDVVGPVVGARYEDAGDGVAAVRVGDGTDTSGYGLHPALLHSALEPILGWGGWPLTWSGVRLVTAGAESLSVRFAAGEDGAHRIVALGRDGAAVLTVDALHVVSKAVDGGGAERAAQRLYRPGWVRVETDSDATIGGRVQLLECEVDGRTGPETTHELCAGVLRRLQEWLGDDGVGDSTLVIVTHDAMEVDDGDRGGRADLAAAAVWGLVGSAQNENPGRFVLLDLDDKSDVEVAIASARASGESQVAVRDGVVFAPRVRRTHVDADADSPLDPQGTVLVTGGTGAVGSLVARHLVAEHGARHLLLVSRRGPAAEGCDELCRDLSAVGAEVSVVACDLAVESAVAEMLAQIPPEHPLTAVIHAAGVVDDATLESLTPERFDEVLRPKVDAAWHLHRLTAGLDLRSFVLFSSIAGIIGSPGQANYAAANTFLDALARHRDTLGLPACSIAWGMWATPSTMTDKLGAADLTRIRRSGMIPLTTADALTLFDAALSAHVPNVVAARFDSAGAVEPYVPAPLRGLIRTSRSRAADPSAMGRNGSGPQDWAQRLAGLSIPEQRHLMLEMVRGGAATVLGYDAADSVEPDRAFKELGFDSLAAVALRNQLGAATGLRLPPTMVFDHPSPRAVAEFLRAELVPDPVSVAHADIDRLGTTLAELGDDGEARAEIAQRLASLFTQVGAAGGTQDGAVDRIDAASGDEILDIIDRGM</sequence>
<dbReference type="PANTHER" id="PTHR43775:SF51">
    <property type="entry name" value="INACTIVE PHENOLPHTHIOCEROL SYNTHESIS POLYKETIDE SYNTHASE TYPE I PKS1-RELATED"/>
    <property type="match status" value="1"/>
</dbReference>
<dbReference type="Pfam" id="PF22953">
    <property type="entry name" value="SpnB_Rossmann"/>
    <property type="match status" value="2"/>
</dbReference>
<evidence type="ECO:0000256" key="1">
    <source>
        <dbReference type="ARBA" id="ARBA00001957"/>
    </source>
</evidence>
<feature type="active site" description="Proton acceptor; for dehydratase activity" evidence="12">
    <location>
        <position position="968"/>
    </location>
</feature>
<dbReference type="CDD" id="cd00833">
    <property type="entry name" value="PKS"/>
    <property type="match status" value="2"/>
</dbReference>
<dbReference type="Pfam" id="PF00698">
    <property type="entry name" value="Acyl_transf_1"/>
    <property type="match status" value="2"/>
</dbReference>
<keyword evidence="5" id="KW-0597">Phosphoprotein</keyword>
<keyword evidence="17" id="KW-1185">Reference proteome</keyword>
<dbReference type="FunFam" id="3.40.47.10:FF:000019">
    <property type="entry name" value="Polyketide synthase type I"/>
    <property type="match status" value="2"/>
</dbReference>
<dbReference type="InterPro" id="IPR050091">
    <property type="entry name" value="PKS_NRPS_Biosynth_Enz"/>
</dbReference>
<dbReference type="SUPFAM" id="SSF47336">
    <property type="entry name" value="ACP-like"/>
    <property type="match status" value="2"/>
</dbReference>
<dbReference type="InterPro" id="IPR018201">
    <property type="entry name" value="Ketoacyl_synth_AS"/>
</dbReference>
<gene>
    <name evidence="16" type="ORF">NVS88_09355</name>
</gene>
<feature type="region of interest" description="C-terminal hotdog fold" evidence="12">
    <location>
        <begin position="1073"/>
        <end position="1213"/>
    </location>
</feature>
<dbReference type="PANTHER" id="PTHR43775">
    <property type="entry name" value="FATTY ACID SYNTHASE"/>
    <property type="match status" value="1"/>
</dbReference>
<evidence type="ECO:0000256" key="8">
    <source>
        <dbReference type="ARBA" id="ARBA00023098"/>
    </source>
</evidence>
<dbReference type="Pfam" id="PF08990">
    <property type="entry name" value="Docking"/>
    <property type="match status" value="1"/>
</dbReference>
<keyword evidence="7" id="KW-0276">Fatty acid metabolism</keyword>
<evidence type="ECO:0000259" key="13">
    <source>
        <dbReference type="PROSITE" id="PS50075"/>
    </source>
</evidence>
<comment type="pathway">
    <text evidence="3">Lipid metabolism.</text>
</comment>
<dbReference type="GO" id="GO:0004315">
    <property type="term" value="F:3-oxoacyl-[acyl-carrier-protein] synthase activity"/>
    <property type="evidence" value="ECO:0007669"/>
    <property type="project" value="InterPro"/>
</dbReference>
<comment type="pathway">
    <text evidence="2">Antibiotic biosynthesis.</text>
</comment>
<comment type="caution">
    <text evidence="16">The sequence shown here is derived from an EMBL/GenBank/DDBJ whole genome shotgun (WGS) entry which is preliminary data.</text>
</comment>
<dbReference type="GO" id="GO:0006633">
    <property type="term" value="P:fatty acid biosynthetic process"/>
    <property type="evidence" value="ECO:0007669"/>
    <property type="project" value="InterPro"/>
</dbReference>
<keyword evidence="4" id="KW-0596">Phosphopantetheine</keyword>
<dbReference type="InterPro" id="IPR001227">
    <property type="entry name" value="Ac_transferase_dom_sf"/>
</dbReference>
<dbReference type="FunFam" id="1.10.1200.10:FF:000007">
    <property type="entry name" value="Probable polyketide synthase pks17"/>
    <property type="match status" value="2"/>
</dbReference>
<evidence type="ECO:0000256" key="7">
    <source>
        <dbReference type="ARBA" id="ARBA00022832"/>
    </source>
</evidence>
<dbReference type="InterPro" id="IPR014030">
    <property type="entry name" value="Ketoacyl_synth_N"/>
</dbReference>
<dbReference type="InterPro" id="IPR020807">
    <property type="entry name" value="PKS_DH"/>
</dbReference>
<dbReference type="InterPro" id="IPR016035">
    <property type="entry name" value="Acyl_Trfase/lysoPLipase"/>
</dbReference>
<keyword evidence="8" id="KW-0443">Lipid metabolism</keyword>
<keyword evidence="10" id="KW-0511">Multifunctional enzyme</keyword>
<dbReference type="EMBL" id="JANRHA010000005">
    <property type="protein sequence ID" value="MDG3014762.1"/>
    <property type="molecule type" value="Genomic_DNA"/>
</dbReference>
<organism evidence="16 17">
    <name type="scientific">Speluncibacter jeojiensis</name>
    <dbReference type="NCBI Taxonomy" id="2710754"/>
    <lineage>
        <taxon>Bacteria</taxon>
        <taxon>Bacillati</taxon>
        <taxon>Actinomycetota</taxon>
        <taxon>Actinomycetes</taxon>
        <taxon>Mycobacteriales</taxon>
        <taxon>Speluncibacteraceae</taxon>
        <taxon>Speluncibacter</taxon>
    </lineage>
</organism>
<feature type="region of interest" description="N-terminal hotdog fold" evidence="12">
    <location>
        <begin position="936"/>
        <end position="1061"/>
    </location>
</feature>
<evidence type="ECO:0000256" key="12">
    <source>
        <dbReference type="PROSITE-ProRule" id="PRU01363"/>
    </source>
</evidence>
<dbReference type="PROSITE" id="PS00012">
    <property type="entry name" value="PHOSPHOPANTETHEINE"/>
    <property type="match status" value="2"/>
</dbReference>
<evidence type="ECO:0000256" key="9">
    <source>
        <dbReference type="ARBA" id="ARBA00023194"/>
    </source>
</evidence>
<dbReference type="InterPro" id="IPR036291">
    <property type="entry name" value="NAD(P)-bd_dom_sf"/>
</dbReference>
<dbReference type="InterPro" id="IPR006162">
    <property type="entry name" value="Ppantetheine_attach_site"/>
</dbReference>
<dbReference type="Gene3D" id="3.30.70.3290">
    <property type="match status" value="2"/>
</dbReference>
<dbReference type="GO" id="GO:0031177">
    <property type="term" value="F:phosphopantetheine binding"/>
    <property type="evidence" value="ECO:0007669"/>
    <property type="project" value="InterPro"/>
</dbReference>
<dbReference type="SUPFAM" id="SSF55048">
    <property type="entry name" value="Probable ACP-binding domain of malonyl-CoA ACP transacylase"/>
    <property type="match status" value="2"/>
</dbReference>
<feature type="domain" description="Carrier" evidence="13">
    <location>
        <begin position="1671"/>
        <end position="1746"/>
    </location>
</feature>
<dbReference type="Gene3D" id="3.40.50.720">
    <property type="entry name" value="NAD(P)-binding Rossmann-like Domain"/>
    <property type="match status" value="2"/>
</dbReference>